<keyword evidence="4" id="KW-1185">Reference proteome</keyword>
<keyword evidence="3" id="KW-0413">Isomerase</keyword>
<dbReference type="InterPro" id="IPR010872">
    <property type="entry name" value="MDMPI_C-term_domain"/>
</dbReference>
<dbReference type="RefSeq" id="WP_237337670.1">
    <property type="nucleotide sequence ID" value="NZ_BAABCM010000020.1"/>
</dbReference>
<protein>
    <submittedName>
        <fullName evidence="3">Maleylpyruvate isomerase family mycothiol-dependent enzyme</fullName>
    </submittedName>
</protein>
<dbReference type="Pfam" id="PF11716">
    <property type="entry name" value="MDMPI_N"/>
    <property type="match status" value="1"/>
</dbReference>
<evidence type="ECO:0000313" key="3">
    <source>
        <dbReference type="EMBL" id="GAA3852224.1"/>
    </source>
</evidence>
<sequence length="250" mass="27660">MDFDRLRAEIVTQTELLTAGIAGADLRAPVPSCPGWTLGMLLRHIGGGHRWAEEIVRTRSLEYLPDDQLRELHGDDAGEVPTQWLLAGAHRLSETLRDAGPDAPTWGPFDFNRSEFLARRFAHETVVHRADACLAAGVEFTVAEDVAAASLDEWMELDVLPQHFEIDPRKRELLGPGRTIALQAPEASWFVDLTGDVIRWRRGPADAAVTVRGSLTDLLLLVYRRRPVEGLAVTGDASLLAFWLDHVAFG</sequence>
<dbReference type="Proteomes" id="UP001501624">
    <property type="component" value="Unassembled WGS sequence"/>
</dbReference>
<gene>
    <name evidence="3" type="ORF">GCM10022380_82660</name>
</gene>
<dbReference type="NCBIfam" id="TIGR03083">
    <property type="entry name" value="maleylpyruvate isomerase family mycothiol-dependent enzyme"/>
    <property type="match status" value="1"/>
</dbReference>
<dbReference type="InterPro" id="IPR017517">
    <property type="entry name" value="Maleyloyr_isom"/>
</dbReference>
<organism evidence="3 4">
    <name type="scientific">Amycolatopsis tucumanensis</name>
    <dbReference type="NCBI Taxonomy" id="401106"/>
    <lineage>
        <taxon>Bacteria</taxon>
        <taxon>Bacillati</taxon>
        <taxon>Actinomycetota</taxon>
        <taxon>Actinomycetes</taxon>
        <taxon>Pseudonocardiales</taxon>
        <taxon>Pseudonocardiaceae</taxon>
        <taxon>Amycolatopsis</taxon>
    </lineage>
</organism>
<dbReference type="Pfam" id="PF07398">
    <property type="entry name" value="MDMPI_C"/>
    <property type="match status" value="1"/>
</dbReference>
<evidence type="ECO:0000313" key="4">
    <source>
        <dbReference type="Proteomes" id="UP001501624"/>
    </source>
</evidence>
<dbReference type="EMBL" id="BAABCM010000020">
    <property type="protein sequence ID" value="GAA3852224.1"/>
    <property type="molecule type" value="Genomic_DNA"/>
</dbReference>
<feature type="domain" description="Mycothiol-dependent maleylpyruvate isomerase metal-binding" evidence="2">
    <location>
        <begin position="9"/>
        <end position="132"/>
    </location>
</feature>
<evidence type="ECO:0000259" key="1">
    <source>
        <dbReference type="Pfam" id="PF07398"/>
    </source>
</evidence>
<dbReference type="InterPro" id="IPR034660">
    <property type="entry name" value="DinB/YfiT-like"/>
</dbReference>
<dbReference type="InterPro" id="IPR024344">
    <property type="entry name" value="MDMPI_metal-binding"/>
</dbReference>
<dbReference type="GO" id="GO:0016853">
    <property type="term" value="F:isomerase activity"/>
    <property type="evidence" value="ECO:0007669"/>
    <property type="project" value="UniProtKB-KW"/>
</dbReference>
<dbReference type="PANTHER" id="PTHR40758:SF1">
    <property type="entry name" value="CONSERVED PROTEIN"/>
    <property type="match status" value="1"/>
</dbReference>
<reference evidence="4" key="1">
    <citation type="journal article" date="2019" name="Int. J. Syst. Evol. Microbiol.">
        <title>The Global Catalogue of Microorganisms (GCM) 10K type strain sequencing project: providing services to taxonomists for standard genome sequencing and annotation.</title>
        <authorList>
            <consortium name="The Broad Institute Genomics Platform"/>
            <consortium name="The Broad Institute Genome Sequencing Center for Infectious Disease"/>
            <person name="Wu L."/>
            <person name="Ma J."/>
        </authorList>
    </citation>
    <scope>NUCLEOTIDE SEQUENCE [LARGE SCALE GENOMIC DNA]</scope>
    <source>
        <strain evidence="4">JCM 17017</strain>
    </source>
</reference>
<evidence type="ECO:0000259" key="2">
    <source>
        <dbReference type="Pfam" id="PF11716"/>
    </source>
</evidence>
<name>A0ABP7JTB8_9PSEU</name>
<accession>A0ABP7JTB8</accession>
<feature type="domain" description="MDMPI C-terminal" evidence="1">
    <location>
        <begin position="168"/>
        <end position="241"/>
    </location>
</feature>
<comment type="caution">
    <text evidence="3">The sequence shown here is derived from an EMBL/GenBank/DDBJ whole genome shotgun (WGS) entry which is preliminary data.</text>
</comment>
<proteinExistence type="predicted"/>
<dbReference type="PANTHER" id="PTHR40758">
    <property type="entry name" value="CONSERVED PROTEIN"/>
    <property type="match status" value="1"/>
</dbReference>
<dbReference type="SUPFAM" id="SSF109854">
    <property type="entry name" value="DinB/YfiT-like putative metalloenzymes"/>
    <property type="match status" value="1"/>
</dbReference>